<dbReference type="PANTHER" id="PTHR10953">
    <property type="entry name" value="UBIQUITIN-ACTIVATING ENZYME E1"/>
    <property type="match status" value="1"/>
</dbReference>
<dbReference type="GO" id="GO:0071569">
    <property type="term" value="P:protein ufmylation"/>
    <property type="evidence" value="ECO:0007669"/>
    <property type="project" value="TreeGrafter"/>
</dbReference>
<dbReference type="GO" id="GO:0005829">
    <property type="term" value="C:cytosol"/>
    <property type="evidence" value="ECO:0007669"/>
    <property type="project" value="TreeGrafter"/>
</dbReference>
<keyword evidence="6" id="KW-0862">Zinc</keyword>
<keyword evidence="4" id="KW-0547">Nucleotide-binding</keyword>
<dbReference type="Proteomes" id="UP000050795">
    <property type="component" value="Unassembled WGS sequence"/>
</dbReference>
<dbReference type="Gene3D" id="2.60.120.920">
    <property type="match status" value="1"/>
</dbReference>
<evidence type="ECO:0000256" key="5">
    <source>
        <dbReference type="ARBA" id="ARBA00022786"/>
    </source>
</evidence>
<dbReference type="PANTHER" id="PTHR10953:SF9">
    <property type="entry name" value="UBIQUITIN-LIKE MODIFIER-ACTIVATING ENZYME 5"/>
    <property type="match status" value="1"/>
</dbReference>
<dbReference type="GO" id="GO:0046872">
    <property type="term" value="F:metal ion binding"/>
    <property type="evidence" value="ECO:0007669"/>
    <property type="project" value="UniProtKB-KW"/>
</dbReference>
<dbReference type="Pfam" id="PF00899">
    <property type="entry name" value="ThiF"/>
    <property type="match status" value="1"/>
</dbReference>
<dbReference type="InterPro" id="IPR006573">
    <property type="entry name" value="NHR_dom"/>
</dbReference>
<feature type="coiled-coil region" evidence="8">
    <location>
        <begin position="401"/>
        <end position="428"/>
    </location>
</feature>
<name>A0AA85JG68_TRIRE</name>
<dbReference type="WBParaSite" id="TREG1_20910.1">
    <property type="protein sequence ID" value="TREG1_20910.1"/>
    <property type="gene ID" value="TREG1_20910"/>
</dbReference>
<feature type="domain" description="NHR" evidence="10">
    <location>
        <begin position="8"/>
        <end position="164"/>
    </location>
</feature>
<evidence type="ECO:0000256" key="2">
    <source>
        <dbReference type="ARBA" id="ARBA00016279"/>
    </source>
</evidence>
<reference evidence="12" key="2">
    <citation type="submission" date="2023-11" db="UniProtKB">
        <authorList>
            <consortium name="WormBaseParasite"/>
        </authorList>
    </citation>
    <scope>IDENTIFICATION</scope>
</reference>
<dbReference type="SMART" id="SM00588">
    <property type="entry name" value="NEUZ"/>
    <property type="match status" value="1"/>
</dbReference>
<keyword evidence="5" id="KW-0833">Ubl conjugation pathway</keyword>
<dbReference type="GO" id="GO:0005524">
    <property type="term" value="F:ATP binding"/>
    <property type="evidence" value="ECO:0007669"/>
    <property type="project" value="UniProtKB-KW"/>
</dbReference>
<organism evidence="11 12">
    <name type="scientific">Trichobilharzia regenti</name>
    <name type="common">Nasal bird schistosome</name>
    <dbReference type="NCBI Taxonomy" id="157069"/>
    <lineage>
        <taxon>Eukaryota</taxon>
        <taxon>Metazoa</taxon>
        <taxon>Spiralia</taxon>
        <taxon>Lophotrochozoa</taxon>
        <taxon>Platyhelminthes</taxon>
        <taxon>Trematoda</taxon>
        <taxon>Digenea</taxon>
        <taxon>Strigeidida</taxon>
        <taxon>Schistosomatoidea</taxon>
        <taxon>Schistosomatidae</taxon>
        <taxon>Trichobilharzia</taxon>
    </lineage>
</organism>
<dbReference type="CDD" id="cd00757">
    <property type="entry name" value="ThiF_MoeB_HesA_family"/>
    <property type="match status" value="1"/>
</dbReference>
<proteinExistence type="inferred from homology"/>
<protein>
    <recommendedName>
        <fullName evidence="2">Ubiquitin-like modifier-activating enzyme 5</fullName>
    </recommendedName>
</protein>
<evidence type="ECO:0000256" key="8">
    <source>
        <dbReference type="SAM" id="Coils"/>
    </source>
</evidence>
<accession>A0AA85JG68</accession>
<keyword evidence="8" id="KW-0175">Coiled coil</keyword>
<dbReference type="InterPro" id="IPR043136">
    <property type="entry name" value="B30.2/SPRY_sf"/>
</dbReference>
<keyword evidence="3" id="KW-0479">Metal-binding</keyword>
<dbReference type="Gene3D" id="3.40.50.720">
    <property type="entry name" value="NAD(P)-binding Rossmann-like Domain"/>
    <property type="match status" value="1"/>
</dbReference>
<evidence type="ECO:0000259" key="10">
    <source>
        <dbReference type="PROSITE" id="PS51065"/>
    </source>
</evidence>
<dbReference type="PROSITE" id="PS51065">
    <property type="entry name" value="NHR"/>
    <property type="match status" value="1"/>
</dbReference>
<feature type="region of interest" description="Disordered" evidence="9">
    <location>
        <begin position="761"/>
        <end position="811"/>
    </location>
</feature>
<dbReference type="SUPFAM" id="SSF69572">
    <property type="entry name" value="Activating enzymes of the ubiquitin-like proteins"/>
    <property type="match status" value="1"/>
</dbReference>
<evidence type="ECO:0000256" key="4">
    <source>
        <dbReference type="ARBA" id="ARBA00022741"/>
    </source>
</evidence>
<feature type="compositionally biased region" description="Polar residues" evidence="9">
    <location>
        <begin position="344"/>
        <end position="356"/>
    </location>
</feature>
<evidence type="ECO:0000313" key="12">
    <source>
        <dbReference type="WBParaSite" id="TREG1_20910.1"/>
    </source>
</evidence>
<evidence type="ECO:0000313" key="11">
    <source>
        <dbReference type="Proteomes" id="UP000050795"/>
    </source>
</evidence>
<feature type="compositionally biased region" description="Polar residues" evidence="9">
    <location>
        <begin position="770"/>
        <end position="782"/>
    </location>
</feature>
<evidence type="ECO:0000256" key="9">
    <source>
        <dbReference type="SAM" id="MobiDB-lite"/>
    </source>
</evidence>
<dbReference type="Pfam" id="PF07177">
    <property type="entry name" value="Neuralized"/>
    <property type="match status" value="1"/>
</dbReference>
<dbReference type="GO" id="GO:0071566">
    <property type="term" value="F:UFM1 activating enzyme activity"/>
    <property type="evidence" value="ECO:0007669"/>
    <property type="project" value="TreeGrafter"/>
</dbReference>
<evidence type="ECO:0000256" key="1">
    <source>
        <dbReference type="ARBA" id="ARBA00005339"/>
    </source>
</evidence>
<feature type="compositionally biased region" description="Polar residues" evidence="9">
    <location>
        <begin position="800"/>
        <end position="811"/>
    </location>
</feature>
<keyword evidence="11" id="KW-1185">Reference proteome</keyword>
<dbReference type="InterPro" id="IPR000594">
    <property type="entry name" value="ThiF_NAD_FAD-bd"/>
</dbReference>
<comment type="similarity">
    <text evidence="1">Belongs to the ubiquitin-activating E1 family. UBA5 subfamily.</text>
</comment>
<dbReference type="FunFam" id="3.40.50.720:FF:000531">
    <property type="entry name" value="NAD/FAD dependent dehydrogenase, putative"/>
    <property type="match status" value="1"/>
</dbReference>
<dbReference type="InterPro" id="IPR035985">
    <property type="entry name" value="Ubiquitin-activating_enz"/>
</dbReference>
<evidence type="ECO:0000256" key="6">
    <source>
        <dbReference type="ARBA" id="ARBA00022833"/>
    </source>
</evidence>
<dbReference type="AlphaFoldDB" id="A0AA85JG68"/>
<dbReference type="InterPro" id="IPR045886">
    <property type="entry name" value="ThiF/MoeB/HesA"/>
</dbReference>
<reference evidence="11" key="1">
    <citation type="submission" date="2022-06" db="EMBL/GenBank/DDBJ databases">
        <authorList>
            <person name="Berger JAMES D."/>
            <person name="Berger JAMES D."/>
        </authorList>
    </citation>
    <scope>NUCLEOTIDE SEQUENCE [LARGE SCALE GENOMIC DNA]</scope>
</reference>
<feature type="region of interest" description="Disordered" evidence="9">
    <location>
        <begin position="337"/>
        <end position="356"/>
    </location>
</feature>
<keyword evidence="7" id="KW-0067">ATP-binding</keyword>
<evidence type="ECO:0000256" key="7">
    <source>
        <dbReference type="ARBA" id="ARBA00022840"/>
    </source>
</evidence>
<evidence type="ECO:0000256" key="3">
    <source>
        <dbReference type="ARBA" id="ARBA00022723"/>
    </source>
</evidence>
<sequence length="827" mass="92115">MSAYVDLSTVFNFDNRGQYVEISPDRMKARRQVGFCDGVVISQNFIRPGELVAVEITETQRGWSGDLRVGFTLLPDQLLLPLPRFALPALVSPGRSWIVPVGTAVALLLSHHHQTYWRRQQLKCSRHLNRASTSPLTLFDSLNKFRDRQIDVSGMNATSGLINSPNLLGTSSHVNKQAIHLEVSPSYVCICCLHTKRGRVPLSQLVPHELELARPPDVEKGSVIAIYYELEPVSSNHTSTNPSSPLGEENTNILNDIGDIPSVVPDENVQNLFRYTLDPTGSKEDPNAEKILFHFRFHIVINGIDMVAIAETVSISSDNFAVDQSDPEMSYAHLSADSNHVDSNDTNEVPRSPASSDRYSFDPVILSTLRMRAVFDVYGQTKAIQLRSLQQSFVTMPSNNKSALRQTNRNLRAEIDALKAQVVQMKNDLSQSRTIRPKIDQMSTEVVDSNPYSRLMALQRMGIVADYALIREKTVVIVGVGGVGSVTAEMLVRCGIGRLILFDYDKVELANMNRLFFQPHQSGLSKVAAATSTLSFINPDVQIEAYNYNITLVENYDHFLNRLKCGGLKPETPVDLVLSCVDNFEARMTINKACNLLGQVWYESGVSEDAVSCHIQLMYPGRTPCFECLPPLIVASGLDEKTLKREGVCAASLPTTMALVSSLLVQNTLKYLLKFGEVSSYLGYGAAKDSFYRVDLRANPDCGDQWCKQRQTEWRNYLQKMNLPLNSPWDIEERLKADQVREEKLQEALLKSKHEENDFGIELESESSPDTESAALSNSASEMNGGVKPLYSVNDKKTDANSQDIPDSFVSQTDDSLEALMAKMKQL</sequence>